<accession>A0A074VPW7</accession>
<dbReference type="RefSeq" id="XP_040878187.1">
    <property type="nucleotide sequence ID" value="XM_041018995.1"/>
</dbReference>
<evidence type="ECO:0000313" key="2">
    <source>
        <dbReference type="EMBL" id="KEQ61164.1"/>
    </source>
</evidence>
<dbReference type="InterPro" id="IPR011333">
    <property type="entry name" value="SKP1/BTB/POZ_sf"/>
</dbReference>
<gene>
    <name evidence="2" type="ORF">M437DRAFT_19938</name>
</gene>
<feature type="non-terminal residue" evidence="2">
    <location>
        <position position="83"/>
    </location>
</feature>
<name>A0A074VPW7_AURM1</name>
<reference evidence="2 3" key="1">
    <citation type="journal article" date="2014" name="BMC Genomics">
        <title>Genome sequencing of four Aureobasidium pullulans varieties: biotechnological potential, stress tolerance, and description of new species.</title>
        <authorList>
            <person name="Gostin Ar C."/>
            <person name="Ohm R.A."/>
            <person name="Kogej T."/>
            <person name="Sonjak S."/>
            <person name="Turk M."/>
            <person name="Zajc J."/>
            <person name="Zalar P."/>
            <person name="Grube M."/>
            <person name="Sun H."/>
            <person name="Han J."/>
            <person name="Sharma A."/>
            <person name="Chiniquy J."/>
            <person name="Ngan C.Y."/>
            <person name="Lipzen A."/>
            <person name="Barry K."/>
            <person name="Grigoriev I.V."/>
            <person name="Gunde-Cimerman N."/>
        </authorList>
    </citation>
    <scope>NUCLEOTIDE SEQUENCE [LARGE SCALE GENOMIC DNA]</scope>
    <source>
        <strain evidence="2 3">CBS 110374</strain>
    </source>
</reference>
<proteinExistence type="predicted"/>
<sequence>INKSLLCHFSAYFRALFLGGFAKNTQENFSFNLQPLDAQIFERWLGCGILHTWNDGQPCFGTLLRLYVFADYYDLPALRHAIM</sequence>
<dbReference type="Gene3D" id="3.30.710.10">
    <property type="entry name" value="Potassium Channel Kv1.1, Chain A"/>
    <property type="match status" value="1"/>
</dbReference>
<evidence type="ECO:0000313" key="3">
    <source>
        <dbReference type="Proteomes" id="UP000030672"/>
    </source>
</evidence>
<protein>
    <recommendedName>
        <fullName evidence="1">BTB domain-containing protein</fullName>
    </recommendedName>
</protein>
<evidence type="ECO:0000259" key="1">
    <source>
        <dbReference type="Pfam" id="PF00651"/>
    </source>
</evidence>
<keyword evidence="3" id="KW-1185">Reference proteome</keyword>
<dbReference type="InterPro" id="IPR000210">
    <property type="entry name" value="BTB/POZ_dom"/>
</dbReference>
<dbReference type="GeneID" id="63912368"/>
<feature type="domain" description="BTB" evidence="1">
    <location>
        <begin position="2"/>
        <end position="80"/>
    </location>
</feature>
<dbReference type="HOGENOM" id="CLU_194169_0_0_1"/>
<dbReference type="SUPFAM" id="SSF54695">
    <property type="entry name" value="POZ domain"/>
    <property type="match status" value="1"/>
</dbReference>
<dbReference type="AlphaFoldDB" id="A0A074VPW7"/>
<organism evidence="2 3">
    <name type="scientific">Aureobasidium melanogenum (strain CBS 110374)</name>
    <name type="common">Aureobasidium pullulans var. melanogenum</name>
    <dbReference type="NCBI Taxonomy" id="1043003"/>
    <lineage>
        <taxon>Eukaryota</taxon>
        <taxon>Fungi</taxon>
        <taxon>Dikarya</taxon>
        <taxon>Ascomycota</taxon>
        <taxon>Pezizomycotina</taxon>
        <taxon>Dothideomycetes</taxon>
        <taxon>Dothideomycetidae</taxon>
        <taxon>Dothideales</taxon>
        <taxon>Saccotheciaceae</taxon>
        <taxon>Aureobasidium</taxon>
    </lineage>
</organism>
<dbReference type="EMBL" id="KL584839">
    <property type="protein sequence ID" value="KEQ61164.1"/>
    <property type="molecule type" value="Genomic_DNA"/>
</dbReference>
<dbReference type="Proteomes" id="UP000030672">
    <property type="component" value="Unassembled WGS sequence"/>
</dbReference>
<feature type="non-terminal residue" evidence="2">
    <location>
        <position position="1"/>
    </location>
</feature>
<dbReference type="Pfam" id="PF00651">
    <property type="entry name" value="BTB"/>
    <property type="match status" value="1"/>
</dbReference>